<evidence type="ECO:0000313" key="4">
    <source>
        <dbReference type="Proteomes" id="UP000186922"/>
    </source>
</evidence>
<dbReference type="AlphaFoldDB" id="A0A1D1V0Y0"/>
<keyword evidence="4" id="KW-1185">Reference proteome</keyword>
<gene>
    <name evidence="3" type="primary">RvY_06266-1</name>
    <name evidence="3" type="synonym">RvY_06266.1</name>
    <name evidence="3" type="ORF">RvY_06266</name>
</gene>
<name>A0A1D1V0Y0_RAMVA</name>
<evidence type="ECO:0000256" key="1">
    <source>
        <dbReference type="SAM" id="MobiDB-lite"/>
    </source>
</evidence>
<evidence type="ECO:0000256" key="2">
    <source>
        <dbReference type="SAM" id="SignalP"/>
    </source>
</evidence>
<feature type="region of interest" description="Disordered" evidence="1">
    <location>
        <begin position="69"/>
        <end position="111"/>
    </location>
</feature>
<feature type="chain" id="PRO_5008897903" evidence="2">
    <location>
        <begin position="22"/>
        <end position="159"/>
    </location>
</feature>
<keyword evidence="2" id="KW-0732">Signal</keyword>
<feature type="signal peptide" evidence="2">
    <location>
        <begin position="1"/>
        <end position="21"/>
    </location>
</feature>
<evidence type="ECO:0000313" key="3">
    <source>
        <dbReference type="EMBL" id="GAU94500.1"/>
    </source>
</evidence>
<dbReference type="OrthoDB" id="10625925at2759"/>
<sequence>MGQSTMALSIGLCLILTMVSSAVLKPVELSRTDLPMPLDPPPEKVRFGESEAALLLRLLKYYMSVGVPSKETASIPPNEADAAAIPENREETWTEVKRQPGSDGSRRGPYTPPLADRLLDRAWDHFIVEKGKLKRRTNGKLCYINPIACFGRRRETAAS</sequence>
<organism evidence="3 4">
    <name type="scientific">Ramazzottius varieornatus</name>
    <name type="common">Water bear</name>
    <name type="synonym">Tardigrade</name>
    <dbReference type="NCBI Taxonomy" id="947166"/>
    <lineage>
        <taxon>Eukaryota</taxon>
        <taxon>Metazoa</taxon>
        <taxon>Ecdysozoa</taxon>
        <taxon>Tardigrada</taxon>
        <taxon>Eutardigrada</taxon>
        <taxon>Parachela</taxon>
        <taxon>Hypsibioidea</taxon>
        <taxon>Ramazzottiidae</taxon>
        <taxon>Ramazzottius</taxon>
    </lineage>
</organism>
<comment type="caution">
    <text evidence="3">The sequence shown here is derived from an EMBL/GenBank/DDBJ whole genome shotgun (WGS) entry which is preliminary data.</text>
</comment>
<proteinExistence type="predicted"/>
<accession>A0A1D1V0Y0</accession>
<reference evidence="3 4" key="1">
    <citation type="journal article" date="2016" name="Nat. Commun.">
        <title>Extremotolerant tardigrade genome and improved radiotolerance of human cultured cells by tardigrade-unique protein.</title>
        <authorList>
            <person name="Hashimoto T."/>
            <person name="Horikawa D.D."/>
            <person name="Saito Y."/>
            <person name="Kuwahara H."/>
            <person name="Kozuka-Hata H."/>
            <person name="Shin-I T."/>
            <person name="Minakuchi Y."/>
            <person name="Ohishi K."/>
            <person name="Motoyama A."/>
            <person name="Aizu T."/>
            <person name="Enomoto A."/>
            <person name="Kondo K."/>
            <person name="Tanaka S."/>
            <person name="Hara Y."/>
            <person name="Koshikawa S."/>
            <person name="Sagara H."/>
            <person name="Miura T."/>
            <person name="Yokobori S."/>
            <person name="Miyagawa K."/>
            <person name="Suzuki Y."/>
            <person name="Kubo T."/>
            <person name="Oyama M."/>
            <person name="Kohara Y."/>
            <person name="Fujiyama A."/>
            <person name="Arakawa K."/>
            <person name="Katayama T."/>
            <person name="Toyoda A."/>
            <person name="Kunieda T."/>
        </authorList>
    </citation>
    <scope>NUCLEOTIDE SEQUENCE [LARGE SCALE GENOMIC DNA]</scope>
    <source>
        <strain evidence="3 4">YOKOZUNA-1</strain>
    </source>
</reference>
<feature type="compositionally biased region" description="Basic and acidic residues" evidence="1">
    <location>
        <begin position="87"/>
        <end position="106"/>
    </location>
</feature>
<dbReference type="Proteomes" id="UP000186922">
    <property type="component" value="Unassembled WGS sequence"/>
</dbReference>
<protein>
    <submittedName>
        <fullName evidence="3">Uncharacterized protein</fullName>
    </submittedName>
</protein>
<dbReference type="EMBL" id="BDGG01000002">
    <property type="protein sequence ID" value="GAU94500.1"/>
    <property type="molecule type" value="Genomic_DNA"/>
</dbReference>